<dbReference type="Pfam" id="PF10747">
    <property type="entry name" value="SirA"/>
    <property type="match status" value="1"/>
</dbReference>
<accession>A0A150KMX8</accession>
<dbReference type="Gene3D" id="3.30.310.250">
    <property type="entry name" value="Sporulation inhibitor of replication protein SirA"/>
    <property type="match status" value="1"/>
</dbReference>
<evidence type="ECO:0000313" key="3">
    <source>
        <dbReference type="Proteomes" id="UP000075666"/>
    </source>
</evidence>
<dbReference type="EMBL" id="CP066701">
    <property type="protein sequence ID" value="QQX25072.1"/>
    <property type="molecule type" value="Genomic_DNA"/>
</dbReference>
<dbReference type="InterPro" id="IPR019683">
    <property type="entry name" value="SirA"/>
</dbReference>
<sequence length="146" mass="17815">MRAYQIYLIEDEVAEYYYGRERMFFDLFLEYYQVKGILKQILGKQIEYITKPIPVLHIHHLLGQAFSKKKDFEHNNNFYRYIENDLFNGVELFVDDYMLRLNAWGNYDSESAFLEVLRKYDGRLLAMDLENERFGWLKPIKERKFV</sequence>
<evidence type="ECO:0000313" key="2">
    <source>
        <dbReference type="EMBL" id="QQX25072.1"/>
    </source>
</evidence>
<reference evidence="2 4" key="2">
    <citation type="submission" date="2020-12" db="EMBL/GenBank/DDBJ databases">
        <title>Taxonomic evaluation of the Bacillus sporothermodurans group of bacteria based on whole genome sequences.</title>
        <authorList>
            <person name="Fiedler G."/>
            <person name="Herbstmann A.-D."/>
            <person name="Doll E."/>
            <person name="Wenning M."/>
            <person name="Brinks E."/>
            <person name="Kabisch J."/>
            <person name="Breitenwieser F."/>
            <person name="Lappann M."/>
            <person name="Boehnlein C."/>
            <person name="Franz C."/>
        </authorList>
    </citation>
    <scope>NUCLEOTIDE SEQUENCE [LARGE SCALE GENOMIC DNA]</scope>
    <source>
        <strain evidence="2 4">DSM 10599</strain>
    </source>
</reference>
<reference evidence="1 3" key="1">
    <citation type="submission" date="2016-01" db="EMBL/GenBank/DDBJ databases">
        <title>Genome Sequences of Twelve Sporeforming Bacillus Species Isolated from Foods.</title>
        <authorList>
            <person name="Berendsen E.M."/>
            <person name="Wells-Bennik M.H."/>
            <person name="Krawcyk A.O."/>
            <person name="De Jong A."/>
            <person name="Holsappel S."/>
            <person name="Eijlander R.T."/>
            <person name="Kuipers O.P."/>
        </authorList>
    </citation>
    <scope>NUCLEOTIDE SEQUENCE [LARGE SCALE GENOMIC DNA]</scope>
    <source>
        <strain evidence="1 3">B4102</strain>
    </source>
</reference>
<organism evidence="1 3">
    <name type="scientific">Heyndrickxia sporothermodurans</name>
    <dbReference type="NCBI Taxonomy" id="46224"/>
    <lineage>
        <taxon>Bacteria</taxon>
        <taxon>Bacillati</taxon>
        <taxon>Bacillota</taxon>
        <taxon>Bacilli</taxon>
        <taxon>Bacillales</taxon>
        <taxon>Bacillaceae</taxon>
        <taxon>Heyndrickxia</taxon>
    </lineage>
</organism>
<dbReference type="AlphaFoldDB" id="A0A150KMX8"/>
<name>A0A150KMX8_9BACI</name>
<gene>
    <name evidence="2" type="primary">sirA</name>
    <name evidence="1" type="ORF">B4102_1126</name>
    <name evidence="2" type="ORF">JGZ69_20565</name>
</gene>
<dbReference type="STRING" id="46224.B4102_1126"/>
<dbReference type="PATRIC" id="fig|46224.3.peg.3854"/>
<evidence type="ECO:0000313" key="4">
    <source>
        <dbReference type="Proteomes" id="UP000595512"/>
    </source>
</evidence>
<dbReference type="OrthoDB" id="2736584at2"/>
<protein>
    <submittedName>
        <fullName evidence="2">Sporulation inhibitor of replication protein SirA</fullName>
    </submittedName>
</protein>
<proteinExistence type="predicted"/>
<dbReference type="Proteomes" id="UP000075666">
    <property type="component" value="Unassembled WGS sequence"/>
</dbReference>
<dbReference type="Proteomes" id="UP000595512">
    <property type="component" value="Chromosome"/>
</dbReference>
<dbReference type="InterPro" id="IPR038449">
    <property type="entry name" value="SirA_sf"/>
</dbReference>
<dbReference type="EMBL" id="LQYN01000073">
    <property type="protein sequence ID" value="KYD00114.1"/>
    <property type="molecule type" value="Genomic_DNA"/>
</dbReference>
<keyword evidence="3" id="KW-1185">Reference proteome</keyword>
<dbReference type="GeneID" id="62497516"/>
<dbReference type="RefSeq" id="WP_066233345.1">
    <property type="nucleotide sequence ID" value="NZ_CP066701.1"/>
</dbReference>
<dbReference type="KEGG" id="hspo:JGZ69_20565"/>
<evidence type="ECO:0000313" key="1">
    <source>
        <dbReference type="EMBL" id="KYD00114.1"/>
    </source>
</evidence>